<dbReference type="EMBL" id="AMEZ01000091">
    <property type="protein sequence ID" value="EKY24017.1"/>
    <property type="molecule type" value="Genomic_DNA"/>
</dbReference>
<name>L1Q8R6_9CLOT</name>
<keyword evidence="1" id="KW-1133">Transmembrane helix</keyword>
<reference evidence="2 3" key="1">
    <citation type="submission" date="2012-05" db="EMBL/GenBank/DDBJ databases">
        <authorList>
            <person name="Weinstock G."/>
            <person name="Sodergren E."/>
            <person name="Lobos E.A."/>
            <person name="Fulton L."/>
            <person name="Fulton R."/>
            <person name="Courtney L."/>
            <person name="Fronick C."/>
            <person name="O'Laughlin M."/>
            <person name="Godfrey J."/>
            <person name="Wilson R.M."/>
            <person name="Miner T."/>
            <person name="Farmer C."/>
            <person name="Delehaunty K."/>
            <person name="Cordes M."/>
            <person name="Minx P."/>
            <person name="Tomlinson C."/>
            <person name="Chen J."/>
            <person name="Wollam A."/>
            <person name="Pepin K.H."/>
            <person name="Bhonagiri V."/>
            <person name="Zhang X."/>
            <person name="Suruliraj S."/>
            <person name="Warren W."/>
            <person name="Mitreva M."/>
            <person name="Mardis E.R."/>
            <person name="Wilson R.K."/>
        </authorList>
    </citation>
    <scope>NUCLEOTIDE SEQUENCE [LARGE SCALE GENOMIC DNA]</scope>
    <source>
        <strain evidence="2 3">DSM 1785</strain>
    </source>
</reference>
<evidence type="ECO:0000256" key="1">
    <source>
        <dbReference type="SAM" id="Phobius"/>
    </source>
</evidence>
<comment type="caution">
    <text evidence="2">The sequence shown here is derived from an EMBL/GenBank/DDBJ whole genome shotgun (WGS) entry which is preliminary data.</text>
</comment>
<proteinExistence type="predicted"/>
<organism evidence="2 3">
    <name type="scientific">Clostridium celatum DSM 1785</name>
    <dbReference type="NCBI Taxonomy" id="545697"/>
    <lineage>
        <taxon>Bacteria</taxon>
        <taxon>Bacillati</taxon>
        <taxon>Bacillota</taxon>
        <taxon>Clostridia</taxon>
        <taxon>Eubacteriales</taxon>
        <taxon>Clostridiaceae</taxon>
        <taxon>Clostridium</taxon>
    </lineage>
</organism>
<dbReference type="PATRIC" id="fig|545697.3.peg.2727"/>
<evidence type="ECO:0000313" key="2">
    <source>
        <dbReference type="EMBL" id="EKY24017.1"/>
    </source>
</evidence>
<accession>L1Q8R6</accession>
<evidence type="ECO:0000313" key="3">
    <source>
        <dbReference type="Proteomes" id="UP000010420"/>
    </source>
</evidence>
<keyword evidence="1" id="KW-0812">Transmembrane</keyword>
<sequence>MNESIGVNLSKVIDNLNKRVKVPAITQRKYDKECCEEDDYIAFYKDDGFDNSVDNDKYSYLDGEEYADTEELDENNYDEECSCSCCDNLDKKTMALIGMGAVIGIMGLYILFKKK</sequence>
<feature type="transmembrane region" description="Helical" evidence="1">
    <location>
        <begin position="93"/>
        <end position="112"/>
    </location>
</feature>
<gene>
    <name evidence="2" type="ORF">HMPREF0216_02776</name>
</gene>
<dbReference type="eggNOG" id="ENOG50314HU">
    <property type="taxonomic scope" value="Bacteria"/>
</dbReference>
<dbReference type="Proteomes" id="UP000010420">
    <property type="component" value="Unassembled WGS sequence"/>
</dbReference>
<dbReference type="STRING" id="545697.HMPREF0216_02776"/>
<keyword evidence="3" id="KW-1185">Reference proteome</keyword>
<dbReference type="OrthoDB" id="1937900at2"/>
<protein>
    <submittedName>
        <fullName evidence="2">Uncharacterized protein</fullName>
    </submittedName>
</protein>
<dbReference type="AlphaFoldDB" id="L1Q8R6"/>
<keyword evidence="1" id="KW-0472">Membrane</keyword>
<dbReference type="RefSeq" id="WP_005214920.1">
    <property type="nucleotide sequence ID" value="NZ_KB291681.1"/>
</dbReference>
<dbReference type="HOGENOM" id="CLU_2104717_0_0_9"/>